<dbReference type="OrthoDB" id="5056238at2"/>
<organism evidence="1 2">
    <name type="scientific">Faecalibaculum rodentium</name>
    <dbReference type="NCBI Taxonomy" id="1702221"/>
    <lineage>
        <taxon>Bacteria</taxon>
        <taxon>Bacillati</taxon>
        <taxon>Bacillota</taxon>
        <taxon>Erysipelotrichia</taxon>
        <taxon>Erysipelotrichales</taxon>
        <taxon>Erysipelotrichaceae</taxon>
        <taxon>Faecalibaculum</taxon>
    </lineage>
</organism>
<dbReference type="EMBL" id="CP011391">
    <property type="protein sequence ID" value="AMK54621.1"/>
    <property type="molecule type" value="Genomic_DNA"/>
</dbReference>
<evidence type="ECO:0000313" key="1">
    <source>
        <dbReference type="EMBL" id="AMK54621.1"/>
    </source>
</evidence>
<accession>A0A140DVE4</accession>
<dbReference type="STRING" id="1702221.AALO17_14870"/>
<dbReference type="GeneID" id="78478181"/>
<dbReference type="AlphaFoldDB" id="A0A140DVE4"/>
<protein>
    <submittedName>
        <fullName evidence="1">Uncharacterized protein</fullName>
    </submittedName>
</protein>
<evidence type="ECO:0000313" key="2">
    <source>
        <dbReference type="Proteomes" id="UP000069771"/>
    </source>
</evidence>
<dbReference type="Proteomes" id="UP000069771">
    <property type="component" value="Chromosome"/>
</dbReference>
<reference evidence="1 2" key="1">
    <citation type="journal article" date="2016" name="Gut Pathog.">
        <title>Whole genome sequencing of "Faecalibaculum rodentium" ALO17, isolated from C57BL/6J laboratory mouse feces.</title>
        <authorList>
            <person name="Lim S."/>
            <person name="Chang D.H."/>
            <person name="Ahn S."/>
            <person name="Kim B.C."/>
        </authorList>
    </citation>
    <scope>NUCLEOTIDE SEQUENCE [LARGE SCALE GENOMIC DNA]</scope>
    <source>
        <strain evidence="1 2">Alo17</strain>
    </source>
</reference>
<gene>
    <name evidence="1" type="ORF">AALO17_14870</name>
</gene>
<name>A0A140DVE4_9FIRM</name>
<proteinExistence type="predicted"/>
<keyword evidence="2" id="KW-1185">Reference proteome</keyword>
<sequence length="182" mass="20512">MATLARASIQLEDFSGELKDLEDKTIINATALEQRLSTQILQSQEQIQQTVTEQYFTKDETNRLIQEVSTAFTQTAEGWQMNFNKLVSVVNANQASTDSEFQNWSKYIRFVDGNIILGQAQNPIILTIKNDRISFAQSGQEVAYLSNSELTITDARITHSLRIGYFGWVPRANGSLDLKKVS</sequence>
<dbReference type="KEGG" id="fro:AALO17_14870"/>
<dbReference type="RefSeq" id="WP_067557239.1">
    <property type="nucleotide sequence ID" value="NZ_CP011391.1"/>
</dbReference>